<dbReference type="RefSeq" id="WP_004704328.1">
    <property type="nucleotide sequence ID" value="NZ_JEWH01000039.1"/>
</dbReference>
<evidence type="ECO:0000256" key="1">
    <source>
        <dbReference type="SAM" id="Phobius"/>
    </source>
</evidence>
<dbReference type="AlphaFoldDB" id="A0A009ILZ3"/>
<proteinExistence type="predicted"/>
<sequence>MGYVARELSQRNKLLFGLGSFLIPVLIWCAVSYLPFIWHPQVQIADSGSVNYLQAQTFPCYCNSIR</sequence>
<dbReference type="EMBL" id="JEWH01000039">
    <property type="protein sequence ID" value="EXB04813.1"/>
    <property type="molecule type" value="Genomic_DNA"/>
</dbReference>
<protein>
    <submittedName>
        <fullName evidence="2">Nitrate ABC transporter, permease domain protein</fullName>
    </submittedName>
</protein>
<dbReference type="Proteomes" id="UP000020595">
    <property type="component" value="Unassembled WGS sequence"/>
</dbReference>
<feature type="transmembrane region" description="Helical" evidence="1">
    <location>
        <begin position="14"/>
        <end position="38"/>
    </location>
</feature>
<keyword evidence="1" id="KW-0812">Transmembrane</keyword>
<reference evidence="2 3" key="1">
    <citation type="submission" date="2014-02" db="EMBL/GenBank/DDBJ databases">
        <title>Comparative genomics and transcriptomics to identify genetic mechanisms underlying the emergence of carbapenem resistant Acinetobacter baumannii (CRAb).</title>
        <authorList>
            <person name="Harris A.D."/>
            <person name="Johnson K.J."/>
            <person name="George J."/>
            <person name="Shefchek K."/>
            <person name="Daugherty S.C."/>
            <person name="Parankush S."/>
            <person name="Sadzewicz L."/>
            <person name="Tallon L."/>
            <person name="Sengamalay N."/>
            <person name="Hazen T.H."/>
            <person name="Rasko D.A."/>
        </authorList>
    </citation>
    <scope>NUCLEOTIDE SEQUENCE [LARGE SCALE GENOMIC DNA]</scope>
    <source>
        <strain evidence="2 3">1295743</strain>
    </source>
</reference>
<keyword evidence="1" id="KW-0472">Membrane</keyword>
<dbReference type="PATRIC" id="fig|1310613.3.peg.2708"/>
<name>A0A009ILZ3_ACIB9</name>
<organism evidence="2 3">
    <name type="scientific">Acinetobacter baumannii (strain 1295743)</name>
    <dbReference type="NCBI Taxonomy" id="1310613"/>
    <lineage>
        <taxon>Bacteria</taxon>
        <taxon>Pseudomonadati</taxon>
        <taxon>Pseudomonadota</taxon>
        <taxon>Gammaproteobacteria</taxon>
        <taxon>Moraxellales</taxon>
        <taxon>Moraxellaceae</taxon>
        <taxon>Acinetobacter</taxon>
        <taxon>Acinetobacter calcoaceticus/baumannii complex</taxon>
    </lineage>
</organism>
<evidence type="ECO:0000313" key="3">
    <source>
        <dbReference type="Proteomes" id="UP000020595"/>
    </source>
</evidence>
<comment type="caution">
    <text evidence="2">The sequence shown here is derived from an EMBL/GenBank/DDBJ whole genome shotgun (WGS) entry which is preliminary data.</text>
</comment>
<accession>A0A009ILZ3</accession>
<evidence type="ECO:0000313" key="2">
    <source>
        <dbReference type="EMBL" id="EXB04813.1"/>
    </source>
</evidence>
<keyword evidence="1" id="KW-1133">Transmembrane helix</keyword>
<gene>
    <name evidence="2" type="ORF">J512_2812</name>
</gene>